<dbReference type="GO" id="GO:0005759">
    <property type="term" value="C:mitochondrial matrix"/>
    <property type="evidence" value="ECO:0007669"/>
    <property type="project" value="TreeGrafter"/>
</dbReference>
<dbReference type="PANTHER" id="PTHR46230">
    <property type="match status" value="1"/>
</dbReference>
<evidence type="ECO:0000313" key="3">
    <source>
        <dbReference type="Proteomes" id="UP000756346"/>
    </source>
</evidence>
<accession>A0A9P8Y1M2</accession>
<dbReference type="AlphaFoldDB" id="A0A9P8Y1M2"/>
<sequence length="149" mass="16141">MFLSSSAVSALRTSTRPARQQLPAFGSRLLSAAMASSTSADSSAAGSQTPMEDAIRSKITAALAPTKLEIHNDSHKHAHHSAMRGVTSRETHFRLVIVSPEFKGKMQPARHRVVYQLLRDEMAAEGGIHALQLRTKTPEEEAKAEAAQQ</sequence>
<dbReference type="OrthoDB" id="411584at2759"/>
<evidence type="ECO:0000313" key="2">
    <source>
        <dbReference type="EMBL" id="KAH7027542.1"/>
    </source>
</evidence>
<dbReference type="SUPFAM" id="SSF82657">
    <property type="entry name" value="BolA-like"/>
    <property type="match status" value="1"/>
</dbReference>
<proteinExistence type="inferred from homology"/>
<dbReference type="Gene3D" id="3.10.20.90">
    <property type="entry name" value="Phosphatidylinositol 3-kinase Catalytic Subunit, Chain A, domain 1"/>
    <property type="match status" value="1"/>
</dbReference>
<dbReference type="Pfam" id="PF01722">
    <property type="entry name" value="BolA"/>
    <property type="match status" value="1"/>
</dbReference>
<dbReference type="GeneID" id="70184001"/>
<dbReference type="GO" id="GO:0044572">
    <property type="term" value="P:[4Fe-4S] cluster assembly"/>
    <property type="evidence" value="ECO:0007669"/>
    <property type="project" value="TreeGrafter"/>
</dbReference>
<dbReference type="Proteomes" id="UP000756346">
    <property type="component" value="Unassembled WGS sequence"/>
</dbReference>
<dbReference type="EMBL" id="JAGTJQ010000007">
    <property type="protein sequence ID" value="KAH7027542.1"/>
    <property type="molecule type" value="Genomic_DNA"/>
</dbReference>
<name>A0A9P8Y1M2_9PEZI</name>
<keyword evidence="3" id="KW-1185">Reference proteome</keyword>
<reference evidence="2" key="1">
    <citation type="journal article" date="2021" name="Nat. Commun.">
        <title>Genetic determinants of endophytism in the Arabidopsis root mycobiome.</title>
        <authorList>
            <person name="Mesny F."/>
            <person name="Miyauchi S."/>
            <person name="Thiergart T."/>
            <person name="Pickel B."/>
            <person name="Atanasova L."/>
            <person name="Karlsson M."/>
            <person name="Huettel B."/>
            <person name="Barry K.W."/>
            <person name="Haridas S."/>
            <person name="Chen C."/>
            <person name="Bauer D."/>
            <person name="Andreopoulos W."/>
            <person name="Pangilinan J."/>
            <person name="LaButti K."/>
            <person name="Riley R."/>
            <person name="Lipzen A."/>
            <person name="Clum A."/>
            <person name="Drula E."/>
            <person name="Henrissat B."/>
            <person name="Kohler A."/>
            <person name="Grigoriev I.V."/>
            <person name="Martin F.M."/>
            <person name="Hacquard S."/>
        </authorList>
    </citation>
    <scope>NUCLEOTIDE SEQUENCE</scope>
    <source>
        <strain evidence="2">MPI-CAGE-CH-0230</strain>
    </source>
</reference>
<dbReference type="InterPro" id="IPR002634">
    <property type="entry name" value="BolA"/>
</dbReference>
<comment type="caution">
    <text evidence="2">The sequence shown here is derived from an EMBL/GenBank/DDBJ whole genome shotgun (WGS) entry which is preliminary data.</text>
</comment>
<evidence type="ECO:0000256" key="1">
    <source>
        <dbReference type="RuleBase" id="RU003860"/>
    </source>
</evidence>
<dbReference type="PANTHER" id="PTHR46230:SF7">
    <property type="entry name" value="BOLA-LIKE PROTEIN 1"/>
    <property type="match status" value="1"/>
</dbReference>
<dbReference type="InterPro" id="IPR036065">
    <property type="entry name" value="BolA-like_sf"/>
</dbReference>
<gene>
    <name evidence="2" type="ORF">B0I36DRAFT_327309</name>
</gene>
<dbReference type="RefSeq" id="XP_046010341.1">
    <property type="nucleotide sequence ID" value="XM_046154455.1"/>
</dbReference>
<organism evidence="2 3">
    <name type="scientific">Microdochium trichocladiopsis</name>
    <dbReference type="NCBI Taxonomy" id="1682393"/>
    <lineage>
        <taxon>Eukaryota</taxon>
        <taxon>Fungi</taxon>
        <taxon>Dikarya</taxon>
        <taxon>Ascomycota</taxon>
        <taxon>Pezizomycotina</taxon>
        <taxon>Sordariomycetes</taxon>
        <taxon>Xylariomycetidae</taxon>
        <taxon>Xylariales</taxon>
        <taxon>Microdochiaceae</taxon>
        <taxon>Microdochium</taxon>
    </lineage>
</organism>
<protein>
    <submittedName>
        <fullName evidence="2">Bola-like protein-domain-containing protein</fullName>
    </submittedName>
</protein>
<comment type="similarity">
    <text evidence="1">Belongs to the BolA/IbaG family.</text>
</comment>